<gene>
    <name evidence="9" type="ORF">K7G82_25200</name>
</gene>
<dbReference type="InterPro" id="IPR009100">
    <property type="entry name" value="AcylCoA_DH/oxidase_NM_dom_sf"/>
</dbReference>
<dbReference type="InterPro" id="IPR036250">
    <property type="entry name" value="AcylCo_DH-like_C"/>
</dbReference>
<evidence type="ECO:0000259" key="8">
    <source>
        <dbReference type="Pfam" id="PF02771"/>
    </source>
</evidence>
<keyword evidence="4" id="KW-0274">FAD</keyword>
<evidence type="ECO:0000256" key="4">
    <source>
        <dbReference type="ARBA" id="ARBA00022827"/>
    </source>
</evidence>
<dbReference type="PANTHER" id="PTHR43292">
    <property type="entry name" value="ACYL-COA DEHYDROGENASE"/>
    <property type="match status" value="1"/>
</dbReference>
<dbReference type="Proteomes" id="UP000706039">
    <property type="component" value="Unassembled WGS sequence"/>
</dbReference>
<evidence type="ECO:0000256" key="1">
    <source>
        <dbReference type="ARBA" id="ARBA00001974"/>
    </source>
</evidence>
<comment type="caution">
    <text evidence="9">The sequence shown here is derived from an EMBL/GenBank/DDBJ whole genome shotgun (WGS) entry which is preliminary data.</text>
</comment>
<evidence type="ECO:0000313" key="9">
    <source>
        <dbReference type="EMBL" id="MBY8825623.1"/>
    </source>
</evidence>
<dbReference type="Pfam" id="PF00441">
    <property type="entry name" value="Acyl-CoA_dh_1"/>
    <property type="match status" value="2"/>
</dbReference>
<dbReference type="InterPro" id="IPR052161">
    <property type="entry name" value="Mycobact_Acyl-CoA_DH"/>
</dbReference>
<dbReference type="Gene3D" id="1.20.140.10">
    <property type="entry name" value="Butyryl-CoA Dehydrogenase, subunit A, domain 3"/>
    <property type="match status" value="2"/>
</dbReference>
<dbReference type="SUPFAM" id="SSF47203">
    <property type="entry name" value="Acyl-CoA dehydrogenase C-terminal domain-like"/>
    <property type="match status" value="2"/>
</dbReference>
<evidence type="ECO:0000259" key="6">
    <source>
        <dbReference type="Pfam" id="PF00441"/>
    </source>
</evidence>
<keyword evidence="5" id="KW-0560">Oxidoreductase</keyword>
<dbReference type="Gene3D" id="1.10.540.10">
    <property type="entry name" value="Acyl-CoA dehydrogenase/oxidase, N-terminal domain"/>
    <property type="match status" value="1"/>
</dbReference>
<evidence type="ECO:0000313" key="10">
    <source>
        <dbReference type="Proteomes" id="UP000706039"/>
    </source>
</evidence>
<dbReference type="InterPro" id="IPR046373">
    <property type="entry name" value="Acyl-CoA_Oxase/DH_mid-dom_sf"/>
</dbReference>
<dbReference type="InterPro" id="IPR009075">
    <property type="entry name" value="AcylCo_DH/oxidase_C"/>
</dbReference>
<feature type="domain" description="Acyl-CoA dehydrogenase/oxidase C-terminal" evidence="6">
    <location>
        <begin position="198"/>
        <end position="317"/>
    </location>
</feature>
<dbReference type="RefSeq" id="WP_222992716.1">
    <property type="nucleotide sequence ID" value="NZ_JAINVV010000012.1"/>
</dbReference>
<feature type="domain" description="Acyl-CoA oxidase/dehydrogenase middle" evidence="7">
    <location>
        <begin position="470"/>
        <end position="562"/>
    </location>
</feature>
<dbReference type="Pfam" id="PF02771">
    <property type="entry name" value="Acyl-CoA_dh_N"/>
    <property type="match status" value="1"/>
</dbReference>
<keyword evidence="10" id="KW-1185">Reference proteome</keyword>
<dbReference type="SUPFAM" id="SSF56645">
    <property type="entry name" value="Acyl-CoA dehydrogenase NM domain-like"/>
    <property type="match status" value="1"/>
</dbReference>
<name>A0ABS7PW86_9SPHN</name>
<keyword evidence="3" id="KW-0285">Flavoprotein</keyword>
<comment type="similarity">
    <text evidence="2">Belongs to the acyl-CoA dehydrogenase family.</text>
</comment>
<protein>
    <submittedName>
        <fullName evidence="9">Acyl-CoA dehydrogenase family protein</fullName>
    </submittedName>
</protein>
<dbReference type="PANTHER" id="PTHR43292:SF3">
    <property type="entry name" value="ACYL-COA DEHYDROGENASE FADE29"/>
    <property type="match status" value="1"/>
</dbReference>
<proteinExistence type="inferred from homology"/>
<dbReference type="InterPro" id="IPR037069">
    <property type="entry name" value="AcylCoA_DH/ox_N_sf"/>
</dbReference>
<accession>A0ABS7PW86</accession>
<evidence type="ECO:0000256" key="3">
    <source>
        <dbReference type="ARBA" id="ARBA00022630"/>
    </source>
</evidence>
<sequence>MSAVATEERGLDGEGEAALDIGMLLDSVARSFAGPAVEGGAWSRALDLGLPLLCESPDMGRFEDGLRVLIELGRAGSGIPLAESISLNIALPGFAPQGSRVAIAFGETGDIGAGRAEFADGHVSARLRLVDGAREADHILLFDGEGRRAGLVRRDSPGVTVAPVAALVDGLCDLRLEAVALERTHDLAEGVAPLLWTMRLALCARALGAALRGFDAVVDYARIRRQFGQAIGSFQAVQHKLADGRIRLDASRLMLLAAARGQDAAAPHWQMLAASAVGFAGAALRRVALETQHCFGAIGFAEEHEAPGLFRRVHGDTARLGGATRAAAALGAVLVDDGASALESLLAPAHDPAMRFRARFRDWLAENWTLSDRTALAARPFEERDWDLDFAARLGRDGWTTLSWPENAGGMAATAFELLAFIEEMQLADAPGHAMICPCRIIAPEIIAHGSERLKRELLPLIRAGRVTGCLGYSEPEAGSDLASLRTRARRDGDEYRIDGQKIWTTDGQRASHMILAARTDPDARRAGISLFILPMDTPGISVRPMTGLHGHVFCSIFFDDVRIPAAYRLGEEGQGWAILSNALANERITMGAFVSRLAVVLGRIIDAIRDDAVLRADRAIVQRIGELAASLMAGRELAMASLRMMDDGVPPLVEAAAAKIHASELAQAICEAGLDLLGGQALLGADAPDAPADGLVEEILRLSIMYVVGGGSNEIQRTLIAMRGLGLGG</sequence>
<evidence type="ECO:0000256" key="2">
    <source>
        <dbReference type="ARBA" id="ARBA00009347"/>
    </source>
</evidence>
<dbReference type="InterPro" id="IPR006091">
    <property type="entry name" value="Acyl-CoA_Oxase/DH_mid-dom"/>
</dbReference>
<evidence type="ECO:0000256" key="5">
    <source>
        <dbReference type="ARBA" id="ARBA00023002"/>
    </source>
</evidence>
<dbReference type="Gene3D" id="2.40.110.10">
    <property type="entry name" value="Butyryl-CoA Dehydrogenase, subunit A, domain 2"/>
    <property type="match status" value="1"/>
</dbReference>
<feature type="domain" description="Acyl-CoA dehydrogenase/oxidase C-terminal" evidence="6">
    <location>
        <begin position="574"/>
        <end position="725"/>
    </location>
</feature>
<dbReference type="EMBL" id="JAINVV010000012">
    <property type="protein sequence ID" value="MBY8825623.1"/>
    <property type="molecule type" value="Genomic_DNA"/>
</dbReference>
<comment type="cofactor">
    <cofactor evidence="1">
        <name>FAD</name>
        <dbReference type="ChEBI" id="CHEBI:57692"/>
    </cofactor>
</comment>
<dbReference type="Pfam" id="PF02770">
    <property type="entry name" value="Acyl-CoA_dh_M"/>
    <property type="match status" value="1"/>
</dbReference>
<reference evidence="9 10" key="1">
    <citation type="submission" date="2021-08" db="EMBL/GenBank/DDBJ databases">
        <authorList>
            <person name="Tuo L."/>
        </authorList>
    </citation>
    <scope>NUCLEOTIDE SEQUENCE [LARGE SCALE GENOMIC DNA]</scope>
    <source>
        <strain evidence="9 10">JCM 31229</strain>
    </source>
</reference>
<dbReference type="InterPro" id="IPR013786">
    <property type="entry name" value="AcylCoA_DH/ox_N"/>
</dbReference>
<feature type="domain" description="Acyl-CoA dehydrogenase/oxidase N-terminal" evidence="8">
    <location>
        <begin position="378"/>
        <end position="465"/>
    </location>
</feature>
<evidence type="ECO:0000259" key="7">
    <source>
        <dbReference type="Pfam" id="PF02770"/>
    </source>
</evidence>
<organism evidence="9 10">
    <name type="scientific">Sphingomonas colocasiae</name>
    <dbReference type="NCBI Taxonomy" id="1848973"/>
    <lineage>
        <taxon>Bacteria</taxon>
        <taxon>Pseudomonadati</taxon>
        <taxon>Pseudomonadota</taxon>
        <taxon>Alphaproteobacteria</taxon>
        <taxon>Sphingomonadales</taxon>
        <taxon>Sphingomonadaceae</taxon>
        <taxon>Sphingomonas</taxon>
    </lineage>
</organism>